<keyword evidence="1" id="KW-0812">Transmembrane</keyword>
<dbReference type="SUPFAM" id="SSF52540">
    <property type="entry name" value="P-loop containing nucleoside triphosphate hydrolases"/>
    <property type="match status" value="1"/>
</dbReference>
<dbReference type="SUPFAM" id="SSF90123">
    <property type="entry name" value="ABC transporter transmembrane region"/>
    <property type="match status" value="1"/>
</dbReference>
<proteinExistence type="predicted"/>
<dbReference type="InterPro" id="IPR011990">
    <property type="entry name" value="TPR-like_helical_dom_sf"/>
</dbReference>
<dbReference type="InterPro" id="IPR036640">
    <property type="entry name" value="ABC1_TM_sf"/>
</dbReference>
<dbReference type="InterPro" id="IPR011527">
    <property type="entry name" value="ABC1_TM_dom"/>
</dbReference>
<dbReference type="Gene3D" id="1.25.40.10">
    <property type="entry name" value="Tetratricopeptide repeat domain"/>
    <property type="match status" value="1"/>
</dbReference>
<evidence type="ECO:0000313" key="6">
    <source>
        <dbReference type="EMBL" id="KAK9774613.1"/>
    </source>
</evidence>
<evidence type="ECO:0000256" key="2">
    <source>
        <dbReference type="ARBA" id="ARBA00022989"/>
    </source>
</evidence>
<dbReference type="SUPFAM" id="SSF48452">
    <property type="entry name" value="TPR-like"/>
    <property type="match status" value="2"/>
</dbReference>
<sequence length="1200" mass="133879">MSGHLRVLREPDPTSQHGVDIVLVPGIGTTPPEHWPFANQEWLDTLSGSRAGSRVLAYEYASPFAGPKPSWESILMLGYDFLQHLSNAQSHANPDLFPRYGSIVNAIAGVIFLSTPHRYGDKITGFMRFRDILEATGGRSLKIPNASFEQEGAMLLDLADRFEGISFRTPILSVFELKESKNSSISLRPKYQQLVDRESCSTHAPMETVIGLNVNHQDTCLFTKSQSGEGLPEFNKFVSETLHDAARLVALRLEDLSEEYQYATMSAYSPTLSEIPLKGELEQLELTEWPTNRATEGTSYAGFEMVYPTTPNTQIRKTLHLPCFLLNTHSANRDFCGREDILDRLATELLPSKNVVTASGTALRQFALCGFGGIGKTEIAREFSRRHKAAFDAVFWVTADEIAKLDNHYQQISLALGLEDPSECKSQVVSREIVKGWLSSPHKHLSGSDESDQSSESRPEATWLLIFDNADDPIILADYWPQGSGSILVTSRDPLSKSIFTRRSSGLDLGPLAQQDSLTLFNHLTAVVDEQSDEIARKIADALGGVPLAISQMAGIIRRQDLTLSEFLELYTDHEQHTSLYETKFDSSLVTYPHSLSTVWAFGKLKTQARQLLELISFLDPDVIGEDLLMAASAELFSEGTQFKKSNYIEARTDLLQSSLIRRDKQKQRVSVHRIVQDAVLATMESSKKRFMFDQVVRILWADWPSAMPTPSKEPELPKPKSTGGRQHVGRWPLWSTIQDPSEAIGLHFAKLLNEAAWYQKERGRTKDFDGFFDTARSICESSTHADRDSVLADIYFCLGAIAMDASDFDSSRIHKERSLDLVFKICKELGTSDERLYLAYAERGISRIQDRRYDEGEADLKEALRIRKAIGNYIPRAGEATLSWALLAQGKLEECDTLLVDSLAGREKALGKDDSESVKTGLILSALGSLRAAQNRWDESLEYHDRAWRHMRRTVGEKDVYTARVAYKIAEHLIRLGRSEEAISMINSALDIWSVDPSAHKNEIARTTFLKGKCALAMAYGWRLGPLLTFGALPPLVASAYVRMRLEFKLDHDTSLRFANGAGIASESVRAIRTVASLALEREILTEYEESLRFIAKGSSISFLVLVLGFGYGGRLVAPGEYTSQQVYTVFVAVIFSDEVAASLFTYTSSIAQVRGAANYIFSLRKQILYDNKDDCFPENEQSDHDGAVAVECKGLEFA</sequence>
<evidence type="ECO:0000256" key="3">
    <source>
        <dbReference type="ARBA" id="ARBA00023136"/>
    </source>
</evidence>
<dbReference type="Pfam" id="PF25000">
    <property type="entry name" value="DUF7779"/>
    <property type="match status" value="1"/>
</dbReference>
<evidence type="ECO:0000259" key="5">
    <source>
        <dbReference type="Pfam" id="PF25000"/>
    </source>
</evidence>
<evidence type="ECO:0000259" key="4">
    <source>
        <dbReference type="Pfam" id="PF00664"/>
    </source>
</evidence>
<dbReference type="Gene3D" id="1.20.1560.10">
    <property type="entry name" value="ABC transporter type 1, transmembrane domain"/>
    <property type="match status" value="1"/>
</dbReference>
<dbReference type="Pfam" id="PF13424">
    <property type="entry name" value="TPR_12"/>
    <property type="match status" value="1"/>
</dbReference>
<keyword evidence="2" id="KW-1133">Transmembrane helix</keyword>
<feature type="domain" description="DUF7779" evidence="5">
    <location>
        <begin position="600"/>
        <end position="688"/>
    </location>
</feature>
<gene>
    <name evidence="6" type="ORF">SCAR479_08698</name>
</gene>
<comment type="caution">
    <text evidence="6">The sequence shown here is derived from an EMBL/GenBank/DDBJ whole genome shotgun (WGS) entry which is preliminary data.</text>
</comment>
<dbReference type="Pfam" id="PF00664">
    <property type="entry name" value="ABC_membrane"/>
    <property type="match status" value="1"/>
</dbReference>
<reference evidence="6 7" key="1">
    <citation type="submission" date="2024-02" db="EMBL/GenBank/DDBJ databases">
        <title>First draft genome assembly of two strains of Seiridium cardinale.</title>
        <authorList>
            <person name="Emiliani G."/>
            <person name="Scali E."/>
        </authorList>
    </citation>
    <scope>NUCLEOTIDE SEQUENCE [LARGE SCALE GENOMIC DNA]</scope>
    <source>
        <strain evidence="6 7">BM-138-000479</strain>
    </source>
</reference>
<name>A0ABR2XLE4_9PEZI</name>
<accession>A0ABR2XLE4</accession>
<dbReference type="PANTHER" id="PTHR35205:SF1">
    <property type="entry name" value="ZU5 DOMAIN-CONTAINING PROTEIN"/>
    <property type="match status" value="1"/>
</dbReference>
<protein>
    <submittedName>
        <fullName evidence="6">Tetratricopeptide repeat domain-containing protein</fullName>
    </submittedName>
</protein>
<dbReference type="Gene3D" id="3.40.50.300">
    <property type="entry name" value="P-loop containing nucleotide triphosphate hydrolases"/>
    <property type="match status" value="1"/>
</dbReference>
<dbReference type="Proteomes" id="UP001465668">
    <property type="component" value="Unassembled WGS sequence"/>
</dbReference>
<dbReference type="PANTHER" id="PTHR35205">
    <property type="entry name" value="NB-ARC AND TPR DOMAIN PROTEIN"/>
    <property type="match status" value="1"/>
</dbReference>
<dbReference type="InterPro" id="IPR027417">
    <property type="entry name" value="P-loop_NTPase"/>
</dbReference>
<dbReference type="InterPro" id="IPR056681">
    <property type="entry name" value="DUF7779"/>
</dbReference>
<keyword evidence="3" id="KW-0472">Membrane</keyword>
<keyword evidence="7" id="KW-1185">Reference proteome</keyword>
<feature type="domain" description="ABC transmembrane type-1" evidence="4">
    <location>
        <begin position="1015"/>
        <end position="1137"/>
    </location>
</feature>
<evidence type="ECO:0000313" key="7">
    <source>
        <dbReference type="Proteomes" id="UP001465668"/>
    </source>
</evidence>
<dbReference type="EMBL" id="JARVKM010000040">
    <property type="protein sequence ID" value="KAK9774613.1"/>
    <property type="molecule type" value="Genomic_DNA"/>
</dbReference>
<organism evidence="6 7">
    <name type="scientific">Seiridium cardinale</name>
    <dbReference type="NCBI Taxonomy" id="138064"/>
    <lineage>
        <taxon>Eukaryota</taxon>
        <taxon>Fungi</taxon>
        <taxon>Dikarya</taxon>
        <taxon>Ascomycota</taxon>
        <taxon>Pezizomycotina</taxon>
        <taxon>Sordariomycetes</taxon>
        <taxon>Xylariomycetidae</taxon>
        <taxon>Amphisphaeriales</taxon>
        <taxon>Sporocadaceae</taxon>
        <taxon>Seiridium</taxon>
    </lineage>
</organism>
<evidence type="ECO:0000256" key="1">
    <source>
        <dbReference type="ARBA" id="ARBA00022692"/>
    </source>
</evidence>